<name>H5UMK8_9MICO</name>
<dbReference type="Proteomes" id="UP000004367">
    <property type="component" value="Unassembled WGS sequence"/>
</dbReference>
<dbReference type="RefSeq" id="WP_009760527.1">
    <property type="nucleotide sequence ID" value="NZ_BAFE01000001.1"/>
</dbReference>
<protein>
    <recommendedName>
        <fullName evidence="3">Peptidase M10 metallopeptidase domain-containing protein</fullName>
    </recommendedName>
</protein>
<organism evidence="1 2">
    <name type="scientific">Mobilicoccus pelagius NBRC 104925</name>
    <dbReference type="NCBI Taxonomy" id="1089455"/>
    <lineage>
        <taxon>Bacteria</taxon>
        <taxon>Bacillati</taxon>
        <taxon>Actinomycetota</taxon>
        <taxon>Actinomycetes</taxon>
        <taxon>Micrococcales</taxon>
        <taxon>Dermatophilaceae</taxon>
        <taxon>Mobilicoccus</taxon>
    </lineage>
</organism>
<dbReference type="InterPro" id="IPR024079">
    <property type="entry name" value="MetalloPept_cat_dom_sf"/>
</dbReference>
<proteinExistence type="predicted"/>
<comment type="caution">
    <text evidence="1">The sequence shown here is derived from an EMBL/GenBank/DDBJ whole genome shotgun (WGS) entry which is preliminary data.</text>
</comment>
<evidence type="ECO:0000313" key="1">
    <source>
        <dbReference type="EMBL" id="GAB46966.1"/>
    </source>
</evidence>
<evidence type="ECO:0008006" key="3">
    <source>
        <dbReference type="Google" id="ProtNLM"/>
    </source>
</evidence>
<dbReference type="SUPFAM" id="SSF55486">
    <property type="entry name" value="Metalloproteases ('zincins'), catalytic domain"/>
    <property type="match status" value="1"/>
</dbReference>
<dbReference type="eggNOG" id="COG5549">
    <property type="taxonomic scope" value="Bacteria"/>
</dbReference>
<sequence length="364" mass="37457">MTASSVAAADPGVAVTRVAASPSATVATTGARVAVRGTVTGGDREVRLQQLVGRTWRTVDEGQASGSFTLTVPTGRADVATYRVLAPATDELTAGASRSFRVGVGEGSGRSWAALTTPPVRWDPCTPIGYRVNLRGAPEGALADVHHAVAQASAASGLKFRYLGTTSVVPGSSSTSAPSTYPADTALVVAFATPSTSRFLGRGTDVLGVGGVFYDLHPAKVGRTTWHRAVQGYVVLDAGRELPGGFGTGSEKGVLGTRGQVLMHELGHALGLDHPTTGDQAQIMFHETTYKEARWGAGDLTGLRRLGATSGCFPEGKGAPTASTRDAVRPGRGAPMFAGVGHVAQVGHVRAHESAARPVASRQR</sequence>
<dbReference type="AlphaFoldDB" id="H5UMK8"/>
<keyword evidence="2" id="KW-1185">Reference proteome</keyword>
<dbReference type="EMBL" id="BAFE01000001">
    <property type="protein sequence ID" value="GAB46966.1"/>
    <property type="molecule type" value="Genomic_DNA"/>
</dbReference>
<dbReference type="Pfam" id="PF10462">
    <property type="entry name" value="Peptidase_M66"/>
    <property type="match status" value="1"/>
</dbReference>
<accession>H5UMK8</accession>
<dbReference type="Gene3D" id="3.40.390.10">
    <property type="entry name" value="Collagenase (Catalytic Domain)"/>
    <property type="match status" value="1"/>
</dbReference>
<evidence type="ECO:0000313" key="2">
    <source>
        <dbReference type="Proteomes" id="UP000004367"/>
    </source>
</evidence>
<dbReference type="STRING" id="1089455.MOPEL_001_00860"/>
<dbReference type="GO" id="GO:0008237">
    <property type="term" value="F:metallopeptidase activity"/>
    <property type="evidence" value="ECO:0007669"/>
    <property type="project" value="InterPro"/>
</dbReference>
<gene>
    <name evidence="1" type="ORF">MOPEL_001_00860</name>
</gene>
<dbReference type="OrthoDB" id="4297752at2"/>
<reference evidence="1 2" key="1">
    <citation type="submission" date="2012-02" db="EMBL/GenBank/DDBJ databases">
        <title>Whole genome shotgun sequence of Mobilicoccus pelagius NBRC 104925.</title>
        <authorList>
            <person name="Yoshida Y."/>
            <person name="Hosoyama A."/>
            <person name="Tsuchikane K."/>
            <person name="Katsumata H."/>
            <person name="Yamazaki S."/>
            <person name="Fujita N."/>
        </authorList>
    </citation>
    <scope>NUCLEOTIDE SEQUENCE [LARGE SCALE GENOMIC DNA]</scope>
    <source>
        <strain evidence="1 2">NBRC 104925</strain>
    </source>
</reference>